<keyword evidence="3" id="KW-1015">Disulfide bond</keyword>
<name>A0A7G5GR32_9BACT</name>
<reference evidence="6 7" key="1">
    <citation type="submission" date="2020-07" db="EMBL/GenBank/DDBJ databases">
        <title>Spirosoma foliorum sp. nov., isolated from the leaves on the Nejang mountain Korea, Republic of.</title>
        <authorList>
            <person name="Ho H."/>
            <person name="Lee Y.-J."/>
            <person name="Nurcahyanto D.-A."/>
            <person name="Kim S.-G."/>
        </authorList>
    </citation>
    <scope>NUCLEOTIDE SEQUENCE [LARGE SCALE GENOMIC DNA]</scope>
    <source>
        <strain evidence="6 7">PL0136</strain>
    </source>
</reference>
<keyword evidence="2" id="KW-0201">Cytochrome c-type biogenesis</keyword>
<dbReference type="InterPro" id="IPR017937">
    <property type="entry name" value="Thioredoxin_CS"/>
</dbReference>
<feature type="domain" description="Thioredoxin" evidence="5">
    <location>
        <begin position="3"/>
        <end position="162"/>
    </location>
</feature>
<sequence length="162" mass="18577">MKSVLGIFLITLLLASSAIRGQSVPVIKFEQLKQLISRPNDTLYVVNFWATWCAPCVKELPQFEAIRQTYAKKPVHVLLVNMDNGKTLNTKVTPFVKNRKIKSRVVLLNEPDLNTWIDKLAPEWSGALPMTLIINSKRNIRQFIDRPVKEGELESMINQYKL</sequence>
<dbReference type="PROSITE" id="PS51352">
    <property type="entry name" value="THIOREDOXIN_2"/>
    <property type="match status" value="1"/>
</dbReference>
<dbReference type="RefSeq" id="WP_182458607.1">
    <property type="nucleotide sequence ID" value="NZ_CP059732.1"/>
</dbReference>
<accession>A0A7G5GR32</accession>
<dbReference type="InterPro" id="IPR036249">
    <property type="entry name" value="Thioredoxin-like_sf"/>
</dbReference>
<evidence type="ECO:0000313" key="6">
    <source>
        <dbReference type="EMBL" id="QMW01324.1"/>
    </source>
</evidence>
<evidence type="ECO:0000256" key="3">
    <source>
        <dbReference type="ARBA" id="ARBA00023157"/>
    </source>
</evidence>
<dbReference type="GO" id="GO:0030313">
    <property type="term" value="C:cell envelope"/>
    <property type="evidence" value="ECO:0007669"/>
    <property type="project" value="UniProtKB-SubCell"/>
</dbReference>
<dbReference type="GO" id="GO:0017004">
    <property type="term" value="P:cytochrome complex assembly"/>
    <property type="evidence" value="ECO:0007669"/>
    <property type="project" value="UniProtKB-KW"/>
</dbReference>
<dbReference type="GO" id="GO:0016209">
    <property type="term" value="F:antioxidant activity"/>
    <property type="evidence" value="ECO:0007669"/>
    <property type="project" value="InterPro"/>
</dbReference>
<evidence type="ECO:0000256" key="4">
    <source>
        <dbReference type="ARBA" id="ARBA00023284"/>
    </source>
</evidence>
<comment type="subcellular location">
    <subcellularLocation>
        <location evidence="1">Cell envelope</location>
    </subcellularLocation>
</comment>
<evidence type="ECO:0000256" key="2">
    <source>
        <dbReference type="ARBA" id="ARBA00022748"/>
    </source>
</evidence>
<dbReference type="Pfam" id="PF00578">
    <property type="entry name" value="AhpC-TSA"/>
    <property type="match status" value="1"/>
</dbReference>
<dbReference type="GO" id="GO:0016491">
    <property type="term" value="F:oxidoreductase activity"/>
    <property type="evidence" value="ECO:0007669"/>
    <property type="project" value="InterPro"/>
</dbReference>
<keyword evidence="7" id="KW-1185">Reference proteome</keyword>
<dbReference type="PANTHER" id="PTHR42852">
    <property type="entry name" value="THIOL:DISULFIDE INTERCHANGE PROTEIN DSBE"/>
    <property type="match status" value="1"/>
</dbReference>
<dbReference type="Proteomes" id="UP000515369">
    <property type="component" value="Chromosome"/>
</dbReference>
<gene>
    <name evidence="6" type="ORF">H3H32_25655</name>
</gene>
<protein>
    <submittedName>
        <fullName evidence="6">Redoxin family protein</fullName>
    </submittedName>
</protein>
<evidence type="ECO:0000259" key="5">
    <source>
        <dbReference type="PROSITE" id="PS51352"/>
    </source>
</evidence>
<organism evidence="6 7">
    <name type="scientific">Spirosoma foliorum</name>
    <dbReference type="NCBI Taxonomy" id="2710596"/>
    <lineage>
        <taxon>Bacteria</taxon>
        <taxon>Pseudomonadati</taxon>
        <taxon>Bacteroidota</taxon>
        <taxon>Cytophagia</taxon>
        <taxon>Cytophagales</taxon>
        <taxon>Cytophagaceae</taxon>
        <taxon>Spirosoma</taxon>
    </lineage>
</organism>
<dbReference type="AlphaFoldDB" id="A0A7G5GR32"/>
<dbReference type="InterPro" id="IPR000866">
    <property type="entry name" value="AhpC/TSA"/>
</dbReference>
<keyword evidence="4" id="KW-0676">Redox-active center</keyword>
<dbReference type="InterPro" id="IPR050553">
    <property type="entry name" value="Thioredoxin_ResA/DsbE_sf"/>
</dbReference>
<evidence type="ECO:0000313" key="7">
    <source>
        <dbReference type="Proteomes" id="UP000515369"/>
    </source>
</evidence>
<dbReference type="PANTHER" id="PTHR42852:SF6">
    <property type="entry name" value="THIOL:DISULFIDE INTERCHANGE PROTEIN DSBE"/>
    <property type="match status" value="1"/>
</dbReference>
<dbReference type="PROSITE" id="PS00194">
    <property type="entry name" value="THIOREDOXIN_1"/>
    <property type="match status" value="1"/>
</dbReference>
<dbReference type="Gene3D" id="3.40.30.10">
    <property type="entry name" value="Glutaredoxin"/>
    <property type="match status" value="1"/>
</dbReference>
<dbReference type="CDD" id="cd02966">
    <property type="entry name" value="TlpA_like_family"/>
    <property type="match status" value="1"/>
</dbReference>
<dbReference type="KEGG" id="sfol:H3H32_25655"/>
<proteinExistence type="predicted"/>
<dbReference type="EMBL" id="CP059732">
    <property type="protein sequence ID" value="QMW01324.1"/>
    <property type="molecule type" value="Genomic_DNA"/>
</dbReference>
<dbReference type="InterPro" id="IPR013766">
    <property type="entry name" value="Thioredoxin_domain"/>
</dbReference>
<dbReference type="SUPFAM" id="SSF52833">
    <property type="entry name" value="Thioredoxin-like"/>
    <property type="match status" value="1"/>
</dbReference>
<evidence type="ECO:0000256" key="1">
    <source>
        <dbReference type="ARBA" id="ARBA00004196"/>
    </source>
</evidence>